<dbReference type="PANTHER" id="PTHR10868">
    <property type="entry name" value="SIGMA 1-TYPE OPIOID RECEPTOR-RELATED"/>
    <property type="match status" value="1"/>
</dbReference>
<dbReference type="Pfam" id="PF04622">
    <property type="entry name" value="ERG2_Sigma1R"/>
    <property type="match status" value="1"/>
</dbReference>
<keyword evidence="13" id="KW-1185">Reference proteome</keyword>
<dbReference type="Proteomes" id="UP000828390">
    <property type="component" value="Unassembled WGS sequence"/>
</dbReference>
<evidence type="ECO:0000256" key="9">
    <source>
        <dbReference type="ARBA" id="ARBA00023136"/>
    </source>
</evidence>
<proteinExistence type="inferred from homology"/>
<dbReference type="GO" id="GO:0005637">
    <property type="term" value="C:nuclear inner membrane"/>
    <property type="evidence" value="ECO:0007669"/>
    <property type="project" value="UniProtKB-SubCell"/>
</dbReference>
<keyword evidence="8" id="KW-1133">Transmembrane helix</keyword>
<dbReference type="PANTHER" id="PTHR10868:SF1">
    <property type="entry name" value="SIGMA NON-OPIOID INTRACELLULAR RECEPTOR 1"/>
    <property type="match status" value="1"/>
</dbReference>
<evidence type="ECO:0000256" key="5">
    <source>
        <dbReference type="ARBA" id="ARBA00020208"/>
    </source>
</evidence>
<dbReference type="InterPro" id="IPR006716">
    <property type="entry name" value="ERG2_sigma1_rcpt-like"/>
</dbReference>
<reference evidence="12" key="1">
    <citation type="journal article" date="2019" name="bioRxiv">
        <title>The Genome of the Zebra Mussel, Dreissena polymorpha: A Resource for Invasive Species Research.</title>
        <authorList>
            <person name="McCartney M.A."/>
            <person name="Auch B."/>
            <person name="Kono T."/>
            <person name="Mallez S."/>
            <person name="Zhang Y."/>
            <person name="Obille A."/>
            <person name="Becker A."/>
            <person name="Abrahante J.E."/>
            <person name="Garbe J."/>
            <person name="Badalamenti J.P."/>
            <person name="Herman A."/>
            <person name="Mangelson H."/>
            <person name="Liachko I."/>
            <person name="Sullivan S."/>
            <person name="Sone E.D."/>
            <person name="Koren S."/>
            <person name="Silverstein K.A.T."/>
            <person name="Beckman K.B."/>
            <person name="Gohl D.M."/>
        </authorList>
    </citation>
    <scope>NUCLEOTIDE SEQUENCE</scope>
    <source>
        <strain evidence="12">Duluth1</strain>
        <tissue evidence="12">Whole animal</tissue>
    </source>
</reference>
<evidence type="ECO:0000256" key="7">
    <source>
        <dbReference type="ARBA" id="ARBA00022824"/>
    </source>
</evidence>
<protein>
    <recommendedName>
        <fullName evidence="5">Sigma non-opioid intracellular receptor 1</fullName>
    </recommendedName>
    <alternativeName>
        <fullName evidence="10">Sigma 1-type opioid receptor</fullName>
    </alternativeName>
</protein>
<evidence type="ECO:0000256" key="3">
    <source>
        <dbReference type="ARBA" id="ARBA00004649"/>
    </source>
</evidence>
<dbReference type="AlphaFoldDB" id="A0A9D4JWQ5"/>
<evidence type="ECO:0000256" key="10">
    <source>
        <dbReference type="ARBA" id="ARBA00033467"/>
    </source>
</evidence>
<evidence type="ECO:0000256" key="11">
    <source>
        <dbReference type="RuleBase" id="RU368083"/>
    </source>
</evidence>
<sequence length="183" mass="20620">MVEEIALKHKDKELAKAFDDIYKEFSTRFAGHILPESDRKWLFMNAGGWMGGIQIMHASITEYLLFFGTGVNTSGNSGRYWANISDTILTGSFRQWKEGGFHSEVFGPGETVHHYWGEVSAVQWDAGTWMVEYGRGFIPSTLFFALADTFTSTLDVLTLYHTILLYGKSLTLEAQTCMGEMFG</sequence>
<evidence type="ECO:0000256" key="6">
    <source>
        <dbReference type="ARBA" id="ARBA00022692"/>
    </source>
</evidence>
<evidence type="ECO:0000256" key="8">
    <source>
        <dbReference type="ARBA" id="ARBA00022989"/>
    </source>
</evidence>
<keyword evidence="6" id="KW-0812">Transmembrane</keyword>
<comment type="caution">
    <text evidence="12">The sequence shown here is derived from an EMBL/GenBank/DDBJ whole genome shotgun (WGS) entry which is preliminary data.</text>
</comment>
<accession>A0A9D4JWQ5</accession>
<keyword evidence="9" id="KW-0472">Membrane</keyword>
<gene>
    <name evidence="12" type="ORF">DPMN_125021</name>
</gene>
<evidence type="ECO:0000313" key="12">
    <source>
        <dbReference type="EMBL" id="KAH3823222.1"/>
    </source>
</evidence>
<reference evidence="12" key="2">
    <citation type="submission" date="2020-11" db="EMBL/GenBank/DDBJ databases">
        <authorList>
            <person name="McCartney M.A."/>
            <person name="Auch B."/>
            <person name="Kono T."/>
            <person name="Mallez S."/>
            <person name="Becker A."/>
            <person name="Gohl D.M."/>
            <person name="Silverstein K.A.T."/>
            <person name="Koren S."/>
            <person name="Bechman K.B."/>
            <person name="Herman A."/>
            <person name="Abrahante J.E."/>
            <person name="Garbe J."/>
        </authorList>
    </citation>
    <scope>NUCLEOTIDE SEQUENCE</scope>
    <source>
        <strain evidence="12">Duluth1</strain>
        <tissue evidence="12">Whole animal</tissue>
    </source>
</reference>
<keyword evidence="7" id="KW-0256">Endoplasmic reticulum</keyword>
<evidence type="ECO:0000256" key="2">
    <source>
        <dbReference type="ARBA" id="ARBA00004586"/>
    </source>
</evidence>
<dbReference type="EMBL" id="JAIWYP010000005">
    <property type="protein sequence ID" value="KAH3823222.1"/>
    <property type="molecule type" value="Genomic_DNA"/>
</dbReference>
<evidence type="ECO:0000256" key="1">
    <source>
        <dbReference type="ARBA" id="ARBA00004540"/>
    </source>
</evidence>
<dbReference type="GO" id="GO:0005789">
    <property type="term" value="C:endoplasmic reticulum membrane"/>
    <property type="evidence" value="ECO:0007669"/>
    <property type="project" value="UniProtKB-SubCell"/>
</dbReference>
<dbReference type="GO" id="GO:0005640">
    <property type="term" value="C:nuclear outer membrane"/>
    <property type="evidence" value="ECO:0007669"/>
    <property type="project" value="UniProtKB-SubCell"/>
</dbReference>
<name>A0A9D4JWQ5_DREPO</name>
<evidence type="ECO:0000256" key="4">
    <source>
        <dbReference type="ARBA" id="ARBA00007141"/>
    </source>
</evidence>
<organism evidence="12 13">
    <name type="scientific">Dreissena polymorpha</name>
    <name type="common">Zebra mussel</name>
    <name type="synonym">Mytilus polymorpha</name>
    <dbReference type="NCBI Taxonomy" id="45954"/>
    <lineage>
        <taxon>Eukaryota</taxon>
        <taxon>Metazoa</taxon>
        <taxon>Spiralia</taxon>
        <taxon>Lophotrochozoa</taxon>
        <taxon>Mollusca</taxon>
        <taxon>Bivalvia</taxon>
        <taxon>Autobranchia</taxon>
        <taxon>Heteroconchia</taxon>
        <taxon>Euheterodonta</taxon>
        <taxon>Imparidentia</taxon>
        <taxon>Neoheterodontei</taxon>
        <taxon>Myida</taxon>
        <taxon>Dreissenoidea</taxon>
        <taxon>Dreissenidae</taxon>
        <taxon>Dreissena</taxon>
    </lineage>
</organism>
<evidence type="ECO:0000313" key="13">
    <source>
        <dbReference type="Proteomes" id="UP000828390"/>
    </source>
</evidence>
<comment type="subcellular location">
    <subcellularLocation>
        <location evidence="2">Endoplasmic reticulum membrane</location>
    </subcellularLocation>
    <subcellularLocation>
        <location evidence="1">Nucleus inner membrane</location>
    </subcellularLocation>
    <subcellularLocation>
        <location evidence="3">Nucleus outer membrane</location>
    </subcellularLocation>
</comment>
<comment type="similarity">
    <text evidence="4 11">Belongs to the ERG2 family.</text>
</comment>